<sequence>MKITTKSRYAIRAIYALVVLGGDRDPVALTQIAQMETISRKYLEQIFIQLKKYNIVIGSRGAGGGYMLSKDASVITVKDVVIAMDGPISPVDCTDGEDCSKFSTCAINWLWLGLKKNVDNYLENITIEDLKKHALGGKNANLSGL</sequence>
<dbReference type="NCBIfam" id="TIGR00738">
    <property type="entry name" value="rrf2_super"/>
    <property type="match status" value="1"/>
</dbReference>
<keyword evidence="1" id="KW-0238">DNA-binding</keyword>
<dbReference type="InterPro" id="IPR036390">
    <property type="entry name" value="WH_DNA-bd_sf"/>
</dbReference>
<dbReference type="AlphaFoldDB" id="A0A410JVT9"/>
<evidence type="ECO:0000256" key="1">
    <source>
        <dbReference type="ARBA" id="ARBA00023125"/>
    </source>
</evidence>
<dbReference type="KEGG" id="gtl:EP073_01645"/>
<accession>A0A410JVT9</accession>
<keyword evidence="3" id="KW-1185">Reference proteome</keyword>
<dbReference type="PANTHER" id="PTHR33221">
    <property type="entry name" value="WINGED HELIX-TURN-HELIX TRANSCRIPTIONAL REGULATOR, RRF2 FAMILY"/>
    <property type="match status" value="1"/>
</dbReference>
<dbReference type="Gene3D" id="1.10.10.10">
    <property type="entry name" value="Winged helix-like DNA-binding domain superfamily/Winged helix DNA-binding domain"/>
    <property type="match status" value="1"/>
</dbReference>
<dbReference type="EMBL" id="CP035108">
    <property type="protein sequence ID" value="QAR32145.1"/>
    <property type="molecule type" value="Genomic_DNA"/>
</dbReference>
<dbReference type="Pfam" id="PF02082">
    <property type="entry name" value="Rrf2"/>
    <property type="match status" value="1"/>
</dbReference>
<dbReference type="GO" id="GO:0003677">
    <property type="term" value="F:DNA binding"/>
    <property type="evidence" value="ECO:0007669"/>
    <property type="project" value="UniProtKB-KW"/>
</dbReference>
<dbReference type="GO" id="GO:0005829">
    <property type="term" value="C:cytosol"/>
    <property type="evidence" value="ECO:0007669"/>
    <property type="project" value="TreeGrafter"/>
</dbReference>
<protein>
    <submittedName>
        <fullName evidence="2">Rrf2 family transcriptional regulator</fullName>
    </submittedName>
</protein>
<organism evidence="2 3">
    <name type="scientific">Geovibrio thiophilus</name>
    <dbReference type="NCBI Taxonomy" id="139438"/>
    <lineage>
        <taxon>Bacteria</taxon>
        <taxon>Pseudomonadati</taxon>
        <taxon>Deferribacterota</taxon>
        <taxon>Deferribacteres</taxon>
        <taxon>Deferribacterales</taxon>
        <taxon>Geovibrionaceae</taxon>
        <taxon>Geovibrio</taxon>
    </lineage>
</organism>
<reference evidence="2 3" key="1">
    <citation type="submission" date="2019-01" db="EMBL/GenBank/DDBJ databases">
        <title>Geovibrio thiophilus DSM 11263, complete genome.</title>
        <authorList>
            <person name="Spring S."/>
            <person name="Bunk B."/>
            <person name="Sproer C."/>
        </authorList>
    </citation>
    <scope>NUCLEOTIDE SEQUENCE [LARGE SCALE GENOMIC DNA]</scope>
    <source>
        <strain evidence="2 3">DSM 11263</strain>
    </source>
</reference>
<dbReference type="OrthoDB" id="9808360at2"/>
<dbReference type="Proteomes" id="UP000287502">
    <property type="component" value="Chromosome"/>
</dbReference>
<dbReference type="PROSITE" id="PS51197">
    <property type="entry name" value="HTH_RRF2_2"/>
    <property type="match status" value="1"/>
</dbReference>
<name>A0A410JVT9_9BACT</name>
<dbReference type="PANTHER" id="PTHR33221:SF5">
    <property type="entry name" value="HTH-TYPE TRANSCRIPTIONAL REGULATOR ISCR"/>
    <property type="match status" value="1"/>
</dbReference>
<evidence type="ECO:0000313" key="3">
    <source>
        <dbReference type="Proteomes" id="UP000287502"/>
    </source>
</evidence>
<proteinExistence type="predicted"/>
<evidence type="ECO:0000313" key="2">
    <source>
        <dbReference type="EMBL" id="QAR32145.1"/>
    </source>
</evidence>
<dbReference type="SUPFAM" id="SSF46785">
    <property type="entry name" value="Winged helix' DNA-binding domain"/>
    <property type="match status" value="1"/>
</dbReference>
<dbReference type="RefSeq" id="WP_128465432.1">
    <property type="nucleotide sequence ID" value="NZ_CP035108.1"/>
</dbReference>
<dbReference type="InterPro" id="IPR000944">
    <property type="entry name" value="Tscrpt_reg_Rrf2"/>
</dbReference>
<dbReference type="GO" id="GO:0003700">
    <property type="term" value="F:DNA-binding transcription factor activity"/>
    <property type="evidence" value="ECO:0007669"/>
    <property type="project" value="TreeGrafter"/>
</dbReference>
<dbReference type="InterPro" id="IPR036388">
    <property type="entry name" value="WH-like_DNA-bd_sf"/>
</dbReference>
<gene>
    <name evidence="2" type="ORF">EP073_01645</name>
</gene>